<accession>A0A859FB78</accession>
<dbReference type="Proteomes" id="UP000318138">
    <property type="component" value="Chromosome"/>
</dbReference>
<proteinExistence type="predicted"/>
<dbReference type="EMBL" id="CP041372">
    <property type="protein sequence ID" value="QKS70068.1"/>
    <property type="molecule type" value="Genomic_DNA"/>
</dbReference>
<dbReference type="AlphaFoldDB" id="A0A859FB78"/>
<gene>
    <name evidence="1" type="ORF">FLK61_25175</name>
</gene>
<sequence>MQTTREVTHMNLHLTQRRSKARCQEHINIQMMQPGLHLIEATVKVKQSHLTEYV</sequence>
<keyword evidence="2" id="KW-1185">Reference proteome</keyword>
<dbReference type="KEGG" id="psua:FLK61_25175"/>
<name>A0A859FB78_9BACI</name>
<reference evidence="2" key="1">
    <citation type="submission" date="2019-07" db="EMBL/GenBank/DDBJ databases">
        <title>Bacillus alkalisoli sp. nov. isolated from saline soil.</title>
        <authorList>
            <person name="Sun J.-Q."/>
            <person name="Xu L."/>
        </authorList>
    </citation>
    <scope>NUCLEOTIDE SEQUENCE [LARGE SCALE GENOMIC DNA]</scope>
    <source>
        <strain evidence="2">M4U3P1</strain>
    </source>
</reference>
<organism evidence="1 2">
    <name type="scientific">Paenalkalicoccus suaedae</name>
    <dbReference type="NCBI Taxonomy" id="2592382"/>
    <lineage>
        <taxon>Bacteria</taxon>
        <taxon>Bacillati</taxon>
        <taxon>Bacillota</taxon>
        <taxon>Bacilli</taxon>
        <taxon>Bacillales</taxon>
        <taxon>Bacillaceae</taxon>
        <taxon>Paenalkalicoccus</taxon>
    </lineage>
</organism>
<dbReference type="RefSeq" id="WP_176008112.1">
    <property type="nucleotide sequence ID" value="NZ_CP041372.2"/>
</dbReference>
<evidence type="ECO:0000313" key="2">
    <source>
        <dbReference type="Proteomes" id="UP000318138"/>
    </source>
</evidence>
<protein>
    <submittedName>
        <fullName evidence="1">Uncharacterized protein</fullName>
    </submittedName>
</protein>
<evidence type="ECO:0000313" key="1">
    <source>
        <dbReference type="EMBL" id="QKS70068.1"/>
    </source>
</evidence>